<dbReference type="Pfam" id="PF00430">
    <property type="entry name" value="ATP-synt_B"/>
    <property type="match status" value="1"/>
</dbReference>
<comment type="subcellular location">
    <subcellularLocation>
        <location evidence="13">Cell membrane</location>
        <topology evidence="13">Single-pass membrane protein</topology>
    </subcellularLocation>
    <subcellularLocation>
        <location evidence="12">Endomembrane system</location>
        <topology evidence="12">Single-pass membrane protein</topology>
    </subcellularLocation>
</comment>
<keyword evidence="6 13" id="KW-1133">Transmembrane helix</keyword>
<keyword evidence="8 13" id="KW-0472">Membrane</keyword>
<feature type="coiled-coil region" evidence="14">
    <location>
        <begin position="45"/>
        <end position="101"/>
    </location>
</feature>
<reference evidence="16 18" key="2">
    <citation type="submission" date="2023-02" db="EMBL/GenBank/DDBJ databases">
        <title>Population genomics of bacteria associated with diatom.</title>
        <authorList>
            <person name="Xie J."/>
            <person name="Wang H."/>
        </authorList>
    </citation>
    <scope>NUCLEOTIDE SEQUENCE [LARGE SCALE GENOMIC DNA]</scope>
    <source>
        <strain evidence="16 18">PT47_8</strain>
    </source>
</reference>
<dbReference type="CDD" id="cd06503">
    <property type="entry name" value="ATP-synt_Fo_b"/>
    <property type="match status" value="1"/>
</dbReference>
<keyword evidence="3 13" id="KW-0138">CF(0)</keyword>
<evidence type="ECO:0000256" key="13">
    <source>
        <dbReference type="HAMAP-Rule" id="MF_01398"/>
    </source>
</evidence>
<dbReference type="GO" id="GO:0012505">
    <property type="term" value="C:endomembrane system"/>
    <property type="evidence" value="ECO:0007669"/>
    <property type="project" value="UniProtKB-SubCell"/>
</dbReference>
<evidence type="ECO:0000256" key="5">
    <source>
        <dbReference type="ARBA" id="ARBA00022781"/>
    </source>
</evidence>
<evidence type="ECO:0000256" key="4">
    <source>
        <dbReference type="ARBA" id="ARBA00022692"/>
    </source>
</evidence>
<evidence type="ECO:0000256" key="3">
    <source>
        <dbReference type="ARBA" id="ARBA00022547"/>
    </source>
</evidence>
<dbReference type="GO" id="GO:0005886">
    <property type="term" value="C:plasma membrane"/>
    <property type="evidence" value="ECO:0007669"/>
    <property type="project" value="UniProtKB-SubCell"/>
</dbReference>
<gene>
    <name evidence="13" type="primary">atpF</name>
    <name evidence="15" type="ORF">JL2886_02173</name>
    <name evidence="16" type="ORF">PXK24_13275</name>
</gene>
<dbReference type="Proteomes" id="UP000092565">
    <property type="component" value="Chromosome"/>
</dbReference>
<reference evidence="15 17" key="1">
    <citation type="submission" date="2016-04" db="EMBL/GenBank/DDBJ databases">
        <authorList>
            <person name="Evans L.H."/>
            <person name="Alamgir A."/>
            <person name="Owens N."/>
            <person name="Weber N.D."/>
            <person name="Virtaneva K."/>
            <person name="Barbian K."/>
            <person name="Babar A."/>
            <person name="Rosenke K."/>
        </authorList>
    </citation>
    <scope>NUCLEOTIDE SEQUENCE [LARGE SCALE GENOMIC DNA]</scope>
    <source>
        <strain evidence="15 17">JL2886</strain>
    </source>
</reference>
<evidence type="ECO:0000256" key="11">
    <source>
        <dbReference type="ARBA" id="ARBA00025614"/>
    </source>
</evidence>
<dbReference type="GO" id="GO:0045259">
    <property type="term" value="C:proton-transporting ATP synthase complex"/>
    <property type="evidence" value="ECO:0007669"/>
    <property type="project" value="UniProtKB-KW"/>
</dbReference>
<keyword evidence="5 13" id="KW-0375">Hydrogen ion transport</keyword>
<dbReference type="InterPro" id="IPR050059">
    <property type="entry name" value="ATP_synthase_B_chain"/>
</dbReference>
<evidence type="ECO:0000256" key="6">
    <source>
        <dbReference type="ARBA" id="ARBA00022989"/>
    </source>
</evidence>
<dbReference type="EMBL" id="JARCJK010000006">
    <property type="protein sequence ID" value="MDE4166666.1"/>
    <property type="molecule type" value="Genomic_DNA"/>
</dbReference>
<evidence type="ECO:0000256" key="12">
    <source>
        <dbReference type="ARBA" id="ARBA00037847"/>
    </source>
</evidence>
<comment type="function">
    <text evidence="10 13">F(1)F(0) ATP synthase produces ATP from ADP in the presence of a proton or sodium gradient. F-type ATPases consist of two structural domains, F(1) containing the extramembraneous catalytic core and F(0) containing the membrane proton channel, linked together by a central stalk and a peripheral stalk. During catalysis, ATP synthesis in the catalytic domain of F(1) is coupled via a rotary mechanism of the central stalk subunits to proton translocation.</text>
</comment>
<feature type="transmembrane region" description="Helical" evidence="13">
    <location>
        <begin position="6"/>
        <end position="22"/>
    </location>
</feature>
<dbReference type="InterPro" id="IPR002146">
    <property type="entry name" value="ATP_synth_b/b'su_bac/chlpt"/>
</dbReference>
<evidence type="ECO:0000256" key="9">
    <source>
        <dbReference type="ARBA" id="ARBA00023310"/>
    </source>
</evidence>
<evidence type="ECO:0000256" key="7">
    <source>
        <dbReference type="ARBA" id="ARBA00023065"/>
    </source>
</evidence>
<comment type="function">
    <text evidence="11">Component of the F(0) channel, it forms part of the peripheral stalk, linking F(1) to F(0). The b'-subunit is a diverged and duplicated form of b found in plants and photosynthetic bacteria.</text>
</comment>
<protein>
    <recommendedName>
        <fullName evidence="13">ATP synthase subunit b</fullName>
    </recommendedName>
    <alternativeName>
        <fullName evidence="13">ATP synthase F(0) sector subunit b</fullName>
    </alternativeName>
    <alternativeName>
        <fullName evidence="13">ATPase subunit I</fullName>
    </alternativeName>
    <alternativeName>
        <fullName evidence="13">F-type ATPase subunit b</fullName>
        <shortName evidence="13">F-ATPase subunit b</shortName>
    </alternativeName>
</protein>
<keyword evidence="13" id="KW-1003">Cell membrane</keyword>
<evidence type="ECO:0000313" key="18">
    <source>
        <dbReference type="Proteomes" id="UP001218364"/>
    </source>
</evidence>
<evidence type="ECO:0000256" key="2">
    <source>
        <dbReference type="ARBA" id="ARBA00022448"/>
    </source>
</evidence>
<evidence type="ECO:0000256" key="1">
    <source>
        <dbReference type="ARBA" id="ARBA00005513"/>
    </source>
</evidence>
<dbReference type="RefSeq" id="WP_065271940.1">
    <property type="nucleotide sequence ID" value="NZ_CP015124.1"/>
</dbReference>
<evidence type="ECO:0000256" key="10">
    <source>
        <dbReference type="ARBA" id="ARBA00025198"/>
    </source>
</evidence>
<dbReference type="PATRIC" id="fig|60890.4.peg.2106"/>
<proteinExistence type="inferred from homology"/>
<keyword evidence="14" id="KW-0175">Coiled coil</keyword>
<evidence type="ECO:0000313" key="15">
    <source>
        <dbReference type="EMBL" id="ANP37064.1"/>
    </source>
</evidence>
<dbReference type="EMBL" id="CP015124">
    <property type="protein sequence ID" value="ANP37064.1"/>
    <property type="molecule type" value="Genomic_DNA"/>
</dbReference>
<comment type="similarity">
    <text evidence="1 13">Belongs to the ATPase B chain family.</text>
</comment>
<dbReference type="AlphaFoldDB" id="A0A1B0ZSG4"/>
<dbReference type="GO" id="GO:0046961">
    <property type="term" value="F:proton-transporting ATPase activity, rotational mechanism"/>
    <property type="evidence" value="ECO:0007669"/>
    <property type="project" value="TreeGrafter"/>
</dbReference>
<keyword evidence="4 13" id="KW-0812">Transmembrane</keyword>
<keyword evidence="17" id="KW-1185">Reference proteome</keyword>
<evidence type="ECO:0000256" key="8">
    <source>
        <dbReference type="ARBA" id="ARBA00023136"/>
    </source>
</evidence>
<dbReference type="Proteomes" id="UP001218364">
    <property type="component" value="Unassembled WGS sequence"/>
</dbReference>
<evidence type="ECO:0000256" key="14">
    <source>
        <dbReference type="SAM" id="Coils"/>
    </source>
</evidence>
<keyword evidence="2 13" id="KW-0813">Transport</keyword>
<organism evidence="15 17">
    <name type="scientific">Phaeobacter gallaeciensis</name>
    <dbReference type="NCBI Taxonomy" id="60890"/>
    <lineage>
        <taxon>Bacteria</taxon>
        <taxon>Pseudomonadati</taxon>
        <taxon>Pseudomonadota</taxon>
        <taxon>Alphaproteobacteria</taxon>
        <taxon>Rhodobacterales</taxon>
        <taxon>Roseobacteraceae</taxon>
        <taxon>Phaeobacter</taxon>
    </lineage>
</organism>
<evidence type="ECO:0000313" key="17">
    <source>
        <dbReference type="Proteomes" id="UP000092565"/>
    </source>
</evidence>
<evidence type="ECO:0000313" key="16">
    <source>
        <dbReference type="EMBL" id="MDE4166666.1"/>
    </source>
</evidence>
<comment type="subunit">
    <text evidence="13">F-type ATPases have 2 components, F(1) - the catalytic core - and F(0) - the membrane proton channel. F(1) has five subunits: alpha(3), beta(3), gamma(1), delta(1), epsilon(1). F(0) has three main subunits: a(1), b(2) and c(10-14). The alpha and beta chains form an alternating ring which encloses part of the gamma chain. F(1) is attached to F(0) by a central stalk formed by the gamma and epsilon chains, while a peripheral stalk is formed by the delta and b chains.</text>
</comment>
<sequence length="260" mass="29121">MQIDWLTVAAQLVNFLVLIWLLKRFLYGPVTKAMAEREQRIAERLGDARRVREEAVTEAEALRAERQALDSHREAEMAKARAAAEALRQELEADLREDMEQKRAAWLDHLQEDRTEIVLEMQKRTAAHVGQALRRVLADFAGADLAEQMAAEFARQLSSLDLEERRRLERAAEGMPGAALVECSMELPSAARRHLTRAIHDEIAEGIKVDYATAGDVTFGIRLTLGHQVLDWSAGRYLDRLGLLIEESLDAVASEAADAA</sequence>
<name>A0A1B0ZSG4_9RHOB</name>
<keyword evidence="7 13" id="KW-0406">Ion transport</keyword>
<dbReference type="PANTHER" id="PTHR33445">
    <property type="entry name" value="ATP SYNTHASE SUBUNIT B', CHLOROPLASTIC"/>
    <property type="match status" value="1"/>
</dbReference>
<accession>A0A1B0ZSG4</accession>
<keyword evidence="9 13" id="KW-0066">ATP synthesis</keyword>
<dbReference type="HAMAP" id="MF_01398">
    <property type="entry name" value="ATP_synth_b_bprime"/>
    <property type="match status" value="1"/>
</dbReference>
<dbReference type="PANTHER" id="PTHR33445:SF2">
    <property type="entry name" value="ATP SYNTHASE SUBUNIT B', CHLOROPLASTIC"/>
    <property type="match status" value="1"/>
</dbReference>
<dbReference type="GO" id="GO:0046933">
    <property type="term" value="F:proton-transporting ATP synthase activity, rotational mechanism"/>
    <property type="evidence" value="ECO:0007669"/>
    <property type="project" value="UniProtKB-UniRule"/>
</dbReference>